<keyword evidence="2" id="KW-0413">Isomerase</keyword>
<evidence type="ECO:0000313" key="3">
    <source>
        <dbReference type="Proteomes" id="UP000036313"/>
    </source>
</evidence>
<dbReference type="Proteomes" id="UP000036313">
    <property type="component" value="Unassembled WGS sequence"/>
</dbReference>
<dbReference type="GO" id="GO:0016853">
    <property type="term" value="F:isomerase activity"/>
    <property type="evidence" value="ECO:0007669"/>
    <property type="project" value="UniProtKB-KW"/>
</dbReference>
<dbReference type="PATRIC" id="fig|1807.14.peg.4053"/>
<keyword evidence="2" id="KW-0670">Pyruvate</keyword>
<dbReference type="Pfam" id="PF11716">
    <property type="entry name" value="MDMPI_N"/>
    <property type="match status" value="1"/>
</dbReference>
<comment type="caution">
    <text evidence="2">The sequence shown here is derived from an EMBL/GenBank/DDBJ whole genome shotgun (WGS) entry which is preliminary data.</text>
</comment>
<evidence type="ECO:0000313" key="2">
    <source>
        <dbReference type="EMBL" id="KMO72512.1"/>
    </source>
</evidence>
<proteinExistence type="predicted"/>
<dbReference type="InterPro" id="IPR034660">
    <property type="entry name" value="DinB/YfiT-like"/>
</dbReference>
<dbReference type="EMBL" id="JYNU01000030">
    <property type="protein sequence ID" value="KMO72512.1"/>
    <property type="molecule type" value="Genomic_DNA"/>
</dbReference>
<reference evidence="2 3" key="1">
    <citation type="journal article" date="2015" name="Genome Biol. Evol.">
        <title>Characterization of Three Mycobacterium spp. with Potential Use in Bioremediation by Genome Sequencing and Comparative Genomics.</title>
        <authorList>
            <person name="Das S."/>
            <person name="Pettersson B.M."/>
            <person name="Behra P.R."/>
            <person name="Ramesh M."/>
            <person name="Dasgupta S."/>
            <person name="Bhattacharya A."/>
            <person name="Kirsebom L.A."/>
        </authorList>
    </citation>
    <scope>NUCLEOTIDE SEQUENCE [LARGE SCALE GENOMIC DNA]</scope>
    <source>
        <strain evidence="2 3">DSM 44075</strain>
    </source>
</reference>
<dbReference type="GO" id="GO:0046872">
    <property type="term" value="F:metal ion binding"/>
    <property type="evidence" value="ECO:0007669"/>
    <property type="project" value="InterPro"/>
</dbReference>
<dbReference type="InterPro" id="IPR024344">
    <property type="entry name" value="MDMPI_metal-binding"/>
</dbReference>
<organism evidence="2 3">
    <name type="scientific">Mycolicibacterium obuense</name>
    <dbReference type="NCBI Taxonomy" id="1807"/>
    <lineage>
        <taxon>Bacteria</taxon>
        <taxon>Bacillati</taxon>
        <taxon>Actinomycetota</taxon>
        <taxon>Actinomycetes</taxon>
        <taxon>Mycobacteriales</taxon>
        <taxon>Mycobacteriaceae</taxon>
        <taxon>Mycolicibacterium</taxon>
    </lineage>
</organism>
<feature type="domain" description="Mycothiol-dependent maleylpyruvate isomerase metal-binding" evidence="1">
    <location>
        <begin position="17"/>
        <end position="60"/>
    </location>
</feature>
<dbReference type="AlphaFoldDB" id="A0A0J6VST1"/>
<dbReference type="Gene3D" id="1.20.120.450">
    <property type="entry name" value="dinb family like domain"/>
    <property type="match status" value="1"/>
</dbReference>
<dbReference type="RefSeq" id="WP_048424441.1">
    <property type="nucleotide sequence ID" value="NZ_JYNU01000030.1"/>
</dbReference>
<gene>
    <name evidence="2" type="ORF">MOBUDSM44075_04027</name>
</gene>
<protein>
    <submittedName>
        <fullName evidence="2">Mycothiol-dependent maleylpyruvate isomerase</fullName>
    </submittedName>
</protein>
<dbReference type="SUPFAM" id="SSF109854">
    <property type="entry name" value="DinB/YfiT-like putative metalloenzymes"/>
    <property type="match status" value="1"/>
</dbReference>
<name>A0A0J6VST1_9MYCO</name>
<accession>A0A0J6VST1</accession>
<evidence type="ECO:0000259" key="1">
    <source>
        <dbReference type="Pfam" id="PF11716"/>
    </source>
</evidence>
<sequence length="267" mass="29071">MSRPPLASNRPDRAAALRAERAALLEVCELLDESQWQAASKAPGWSVRDVVAHMGSGCHSIFTPSALKVLRSKDIETTNDDFVAQRRSWNTADVVTEYRVWSARVATLAGAISRTPLARAPMPLAELGSFPAALLLGGAMTFDHHTHLRHDILPALDLPDPGTDANRMGVVVEWMLAVLHNQLNSAQPSWLTRPITLELRGAGGGAWTIGREGVRIANSQRTDTRITAAVSEFPEWATKRCEWQGRAVDVSGDEGYAATVLDHINIV</sequence>